<accession>A0A5S4GYB9</accession>
<evidence type="ECO:0000313" key="3">
    <source>
        <dbReference type="Proteomes" id="UP000305238"/>
    </source>
</evidence>
<dbReference type="EMBL" id="VCKZ01000115">
    <property type="protein sequence ID" value="TMR37948.1"/>
    <property type="molecule type" value="Genomic_DNA"/>
</dbReference>
<comment type="caution">
    <text evidence="2">The sequence shown here is derived from an EMBL/GenBank/DDBJ whole genome shotgun (WGS) entry which is preliminary data.</text>
</comment>
<keyword evidence="1" id="KW-1133">Transmembrane helix</keyword>
<proteinExistence type="predicted"/>
<name>A0A5S4GYB9_9ACTN</name>
<keyword evidence="1" id="KW-0812">Transmembrane</keyword>
<protein>
    <submittedName>
        <fullName evidence="2">Uncharacterized protein</fullName>
    </submittedName>
</protein>
<evidence type="ECO:0000256" key="1">
    <source>
        <dbReference type="SAM" id="Phobius"/>
    </source>
</evidence>
<dbReference type="Proteomes" id="UP000305238">
    <property type="component" value="Unassembled WGS sequence"/>
</dbReference>
<dbReference type="AlphaFoldDB" id="A0A5S4GYB9"/>
<sequence>MRRHEAADVHTDPVIPRRARWIAYAVPLCVLPSSVFRLTLTPDDATLGEAIYIPALSAVSFAFALLALGLVRPWGETVPRWVPLVAGRTIPTRMVVVPFATAAVLITVLAAYGGLNAVFGFVDSAPVLIGKERPDRPAASEDIGPLGVASYAPLLAWGPLLGAATLSYYRRRTPARPAQASPLVASRP</sequence>
<gene>
    <name evidence="2" type="ORF">ETD96_17525</name>
</gene>
<organism evidence="2 3">
    <name type="scientific">Actinomadura geliboluensis</name>
    <dbReference type="NCBI Taxonomy" id="882440"/>
    <lineage>
        <taxon>Bacteria</taxon>
        <taxon>Bacillati</taxon>
        <taxon>Actinomycetota</taxon>
        <taxon>Actinomycetes</taxon>
        <taxon>Streptosporangiales</taxon>
        <taxon>Thermomonosporaceae</taxon>
        <taxon>Actinomadura</taxon>
    </lineage>
</organism>
<evidence type="ECO:0000313" key="2">
    <source>
        <dbReference type="EMBL" id="TMR37948.1"/>
    </source>
</evidence>
<feature type="transmembrane region" description="Helical" evidence="1">
    <location>
        <begin position="148"/>
        <end position="169"/>
    </location>
</feature>
<dbReference type="OrthoDB" id="2717873at2"/>
<feature type="transmembrane region" description="Helical" evidence="1">
    <location>
        <begin position="95"/>
        <end position="115"/>
    </location>
</feature>
<reference evidence="2 3" key="1">
    <citation type="submission" date="2019-05" db="EMBL/GenBank/DDBJ databases">
        <title>Draft genome sequence of Actinomadura geliboluensis A8036.</title>
        <authorList>
            <person name="Saricaoglu S."/>
            <person name="Isik K."/>
        </authorList>
    </citation>
    <scope>NUCLEOTIDE SEQUENCE [LARGE SCALE GENOMIC DNA]</scope>
    <source>
        <strain evidence="2 3">A8036</strain>
    </source>
</reference>
<feature type="transmembrane region" description="Helical" evidence="1">
    <location>
        <begin position="21"/>
        <end position="39"/>
    </location>
</feature>
<keyword evidence="1" id="KW-0472">Membrane</keyword>
<keyword evidence="3" id="KW-1185">Reference proteome</keyword>
<feature type="transmembrane region" description="Helical" evidence="1">
    <location>
        <begin position="51"/>
        <end position="74"/>
    </location>
</feature>